<dbReference type="Gene3D" id="3.90.1590.10">
    <property type="entry name" value="glutathione-dependent formaldehyde- activating enzyme (gfa)"/>
    <property type="match status" value="1"/>
</dbReference>
<evidence type="ECO:0000313" key="6">
    <source>
        <dbReference type="EMBL" id="TIC85211.1"/>
    </source>
</evidence>
<dbReference type="SUPFAM" id="SSF51316">
    <property type="entry name" value="Mss4-like"/>
    <property type="match status" value="1"/>
</dbReference>
<feature type="domain" description="CENP-V/GFA" evidence="5">
    <location>
        <begin position="1"/>
        <end position="105"/>
    </location>
</feature>
<evidence type="ECO:0000313" key="7">
    <source>
        <dbReference type="Proteomes" id="UP000308891"/>
    </source>
</evidence>
<comment type="caution">
    <text evidence="6">The sequence shown here is derived from an EMBL/GenBank/DDBJ whole genome shotgun (WGS) entry which is preliminary data.</text>
</comment>
<evidence type="ECO:0000256" key="4">
    <source>
        <dbReference type="ARBA" id="ARBA00023239"/>
    </source>
</evidence>
<evidence type="ECO:0000256" key="2">
    <source>
        <dbReference type="ARBA" id="ARBA00022723"/>
    </source>
</evidence>
<dbReference type="EMBL" id="STGJ01000003">
    <property type="protein sequence ID" value="TIC85211.1"/>
    <property type="molecule type" value="Genomic_DNA"/>
</dbReference>
<dbReference type="Pfam" id="PF04828">
    <property type="entry name" value="GFA"/>
    <property type="match status" value="1"/>
</dbReference>
<evidence type="ECO:0000256" key="1">
    <source>
        <dbReference type="ARBA" id="ARBA00005495"/>
    </source>
</evidence>
<dbReference type="AlphaFoldDB" id="A0A4T0V1T2"/>
<protein>
    <submittedName>
        <fullName evidence="6">GFA family protein</fullName>
    </submittedName>
</protein>
<gene>
    <name evidence="6" type="ORF">E5K04_04220</name>
</gene>
<dbReference type="InterPro" id="IPR006913">
    <property type="entry name" value="CENP-V/GFA"/>
</dbReference>
<dbReference type="RefSeq" id="WP_136551659.1">
    <property type="nucleotide sequence ID" value="NZ_STGJ01000003.1"/>
</dbReference>
<keyword evidence="2" id="KW-0479">Metal-binding</keyword>
<dbReference type="InterPro" id="IPR011057">
    <property type="entry name" value="Mss4-like_sf"/>
</dbReference>
<keyword evidence="3" id="KW-0862">Zinc</keyword>
<proteinExistence type="inferred from homology"/>
<dbReference type="Proteomes" id="UP000308891">
    <property type="component" value="Unassembled WGS sequence"/>
</dbReference>
<accession>A0A4T0V1T2</accession>
<dbReference type="OrthoDB" id="327703at2"/>
<evidence type="ECO:0000259" key="5">
    <source>
        <dbReference type="PROSITE" id="PS51891"/>
    </source>
</evidence>
<keyword evidence="4" id="KW-0456">Lyase</keyword>
<evidence type="ECO:0000256" key="3">
    <source>
        <dbReference type="ARBA" id="ARBA00022833"/>
    </source>
</evidence>
<keyword evidence="7" id="KW-1185">Reference proteome</keyword>
<dbReference type="PANTHER" id="PTHR33337">
    <property type="entry name" value="GFA DOMAIN-CONTAINING PROTEIN"/>
    <property type="match status" value="1"/>
</dbReference>
<sequence>MQGGCHCGAIRYQISGRPFDADFCHCRDCQKITGAPVAAWMDFKIQQVQWIKGAPTEYASSPSIRRGFCPACGSTLSYRSVAHPDYLTLGITTLDAPDAVQPSYHLFTDSQVGWLKLADTCQRHPGAR</sequence>
<comment type="similarity">
    <text evidence="1">Belongs to the Gfa family.</text>
</comment>
<reference evidence="6 7" key="1">
    <citation type="submission" date="2019-04" db="EMBL/GenBank/DDBJ databases">
        <title>Crenobacter sp. nov.</title>
        <authorList>
            <person name="Shi S."/>
        </authorList>
    </citation>
    <scope>NUCLEOTIDE SEQUENCE [LARGE SCALE GENOMIC DNA]</scope>
    <source>
        <strain evidence="6 7">GY 70310</strain>
    </source>
</reference>
<dbReference type="PANTHER" id="PTHR33337:SF40">
    <property type="entry name" value="CENP-V_GFA DOMAIN-CONTAINING PROTEIN-RELATED"/>
    <property type="match status" value="1"/>
</dbReference>
<dbReference type="PROSITE" id="PS51891">
    <property type="entry name" value="CENP_V_GFA"/>
    <property type="match status" value="1"/>
</dbReference>
<organism evidence="6 7">
    <name type="scientific">Crenobacter intestini</name>
    <dbReference type="NCBI Taxonomy" id="2563443"/>
    <lineage>
        <taxon>Bacteria</taxon>
        <taxon>Pseudomonadati</taxon>
        <taxon>Pseudomonadota</taxon>
        <taxon>Betaproteobacteria</taxon>
        <taxon>Neisseriales</taxon>
        <taxon>Neisseriaceae</taxon>
        <taxon>Crenobacter</taxon>
    </lineage>
</organism>
<dbReference type="GO" id="GO:0016846">
    <property type="term" value="F:carbon-sulfur lyase activity"/>
    <property type="evidence" value="ECO:0007669"/>
    <property type="project" value="InterPro"/>
</dbReference>
<name>A0A4T0V1T2_9NEIS</name>
<dbReference type="GO" id="GO:0046872">
    <property type="term" value="F:metal ion binding"/>
    <property type="evidence" value="ECO:0007669"/>
    <property type="project" value="UniProtKB-KW"/>
</dbReference>